<evidence type="ECO:0000313" key="2">
    <source>
        <dbReference type="Proteomes" id="UP000004491"/>
    </source>
</evidence>
<sequence length="165" mass="18412">MAGVTINRSMLGASFGGGGMARQLTDVDLGVLKEALKGEIHHAAEKRYLHRLHCVLLVSAGQECSSVANWFGESSRSVERWVDSYYEFGPLGLKDDDKSGRLASLDADQFQFLLREIAVTPECLGYSVSRWSGKLLQQHLQKHYQVDLGLRQCQRILRELKNSCG</sequence>
<name>G2DD11_9GAMM</name>
<dbReference type="InterPro" id="IPR009057">
    <property type="entry name" value="Homeodomain-like_sf"/>
</dbReference>
<comment type="caution">
    <text evidence="1">The sequence shown here is derived from an EMBL/GenBank/DDBJ whole genome shotgun (WGS) entry which is preliminary data.</text>
</comment>
<protein>
    <recommendedName>
        <fullName evidence="3">Transposase</fullName>
    </recommendedName>
</protein>
<dbReference type="Pfam" id="PF13565">
    <property type="entry name" value="HTH_32"/>
    <property type="match status" value="1"/>
</dbReference>
<dbReference type="EMBL" id="AFOC01000035">
    <property type="protein sequence ID" value="EGV51500.1"/>
    <property type="molecule type" value="Genomic_DNA"/>
</dbReference>
<evidence type="ECO:0000313" key="1">
    <source>
        <dbReference type="EMBL" id="EGV51500.1"/>
    </source>
</evidence>
<dbReference type="Proteomes" id="UP000004491">
    <property type="component" value="Unassembled WGS sequence"/>
</dbReference>
<gene>
    <name evidence="1" type="ORF">Rifp1Sym_bh00140</name>
</gene>
<reference evidence="1" key="1">
    <citation type="journal article" date="2011" name="ISME J.">
        <title>The endosymbionts of the deep-sea tubeworms Riftia pachyptila and Tevnia jerichonana share an identical physiology as revealed by proteogenomic analyses.</title>
        <authorList>
            <person name="Gardebrecht A."/>
            <person name="Markert S."/>
            <person name="Felbeck H."/>
            <person name="Thuermer A."/>
            <person name="Albrecht D."/>
            <person name="Wollherr A."/>
            <person name="Kabisch J."/>
            <person name="Lehmann R."/>
            <person name="Daniel R."/>
            <person name="Liesegang H."/>
            <person name="Hecker M."/>
            <person name="Sievert S.M."/>
            <person name="Schweder T."/>
        </authorList>
    </citation>
    <scope>NUCLEOTIDE SEQUENCE [LARGE SCALE GENOMIC DNA]</scope>
</reference>
<organism evidence="1 2">
    <name type="scientific">endosymbiont of Riftia pachyptila</name>
    <name type="common">vent Ph05</name>
    <dbReference type="NCBI Taxonomy" id="1048808"/>
    <lineage>
        <taxon>Bacteria</taxon>
        <taxon>Pseudomonadati</taxon>
        <taxon>Pseudomonadota</taxon>
        <taxon>Gammaproteobacteria</taxon>
        <taxon>sulfur-oxidizing symbionts</taxon>
    </lineage>
</organism>
<accession>G2DD11</accession>
<keyword evidence="2" id="KW-1185">Reference proteome</keyword>
<dbReference type="AlphaFoldDB" id="G2DD11"/>
<evidence type="ECO:0008006" key="3">
    <source>
        <dbReference type="Google" id="ProtNLM"/>
    </source>
</evidence>
<dbReference type="SUPFAM" id="SSF46689">
    <property type="entry name" value="Homeodomain-like"/>
    <property type="match status" value="1"/>
</dbReference>
<proteinExistence type="predicted"/>